<reference evidence="2" key="1">
    <citation type="journal article" date="2020" name="New Phytol.">
        <title>Comparative genomics reveals dynamic genome evolution in host specialist ectomycorrhizal fungi.</title>
        <authorList>
            <person name="Lofgren L.A."/>
            <person name="Nguyen N.H."/>
            <person name="Vilgalys R."/>
            <person name="Ruytinx J."/>
            <person name="Liao H.L."/>
            <person name="Branco S."/>
            <person name="Kuo A."/>
            <person name="LaButti K."/>
            <person name="Lipzen A."/>
            <person name="Andreopoulos W."/>
            <person name="Pangilinan J."/>
            <person name="Riley R."/>
            <person name="Hundley H."/>
            <person name="Na H."/>
            <person name="Barry K."/>
            <person name="Grigoriev I.V."/>
            <person name="Stajich J.E."/>
            <person name="Kennedy P.G."/>
        </authorList>
    </citation>
    <scope>NUCLEOTIDE SEQUENCE</scope>
    <source>
        <strain evidence="2">S12</strain>
    </source>
</reference>
<comment type="caution">
    <text evidence="2">The sequence shown here is derived from an EMBL/GenBank/DDBJ whole genome shotgun (WGS) entry which is preliminary data.</text>
</comment>
<accession>A0A9P7AFP0</accession>
<feature type="region of interest" description="Disordered" evidence="1">
    <location>
        <begin position="283"/>
        <end position="315"/>
    </location>
</feature>
<dbReference type="Proteomes" id="UP000719766">
    <property type="component" value="Unassembled WGS sequence"/>
</dbReference>
<dbReference type="GeneID" id="64594484"/>
<feature type="compositionally biased region" description="Polar residues" evidence="1">
    <location>
        <begin position="677"/>
        <end position="707"/>
    </location>
</feature>
<proteinExistence type="predicted"/>
<feature type="compositionally biased region" description="Basic and acidic residues" evidence="1">
    <location>
        <begin position="838"/>
        <end position="860"/>
    </location>
</feature>
<evidence type="ECO:0000313" key="2">
    <source>
        <dbReference type="EMBL" id="KAG1787354.1"/>
    </source>
</evidence>
<feature type="compositionally biased region" description="Polar residues" evidence="1">
    <location>
        <begin position="776"/>
        <end position="803"/>
    </location>
</feature>
<evidence type="ECO:0000256" key="1">
    <source>
        <dbReference type="SAM" id="MobiDB-lite"/>
    </source>
</evidence>
<dbReference type="RefSeq" id="XP_041154709.1">
    <property type="nucleotide sequence ID" value="XM_041300720.1"/>
</dbReference>
<organism evidence="2 3">
    <name type="scientific">Suillus plorans</name>
    <dbReference type="NCBI Taxonomy" id="116603"/>
    <lineage>
        <taxon>Eukaryota</taxon>
        <taxon>Fungi</taxon>
        <taxon>Dikarya</taxon>
        <taxon>Basidiomycota</taxon>
        <taxon>Agaricomycotina</taxon>
        <taxon>Agaricomycetes</taxon>
        <taxon>Agaricomycetidae</taxon>
        <taxon>Boletales</taxon>
        <taxon>Suillineae</taxon>
        <taxon>Suillaceae</taxon>
        <taxon>Suillus</taxon>
    </lineage>
</organism>
<dbReference type="OrthoDB" id="2690792at2759"/>
<evidence type="ECO:0000313" key="3">
    <source>
        <dbReference type="Proteomes" id="UP000719766"/>
    </source>
</evidence>
<keyword evidence="3" id="KW-1185">Reference proteome</keyword>
<protein>
    <submittedName>
        <fullName evidence="2">Uncharacterized protein</fullName>
    </submittedName>
</protein>
<dbReference type="EMBL" id="JABBWE010000080">
    <property type="protein sequence ID" value="KAG1787354.1"/>
    <property type="molecule type" value="Genomic_DNA"/>
</dbReference>
<gene>
    <name evidence="2" type="ORF">HD556DRAFT_1312814</name>
</gene>
<feature type="compositionally biased region" description="Low complexity" evidence="1">
    <location>
        <begin position="283"/>
        <end position="294"/>
    </location>
</feature>
<feature type="region of interest" description="Disordered" evidence="1">
    <location>
        <begin position="668"/>
        <end position="707"/>
    </location>
</feature>
<name>A0A9P7AFP0_9AGAM</name>
<feature type="region of interest" description="Disordered" evidence="1">
    <location>
        <begin position="193"/>
        <end position="216"/>
    </location>
</feature>
<dbReference type="AlphaFoldDB" id="A0A9P7AFP0"/>
<feature type="region of interest" description="Disordered" evidence="1">
    <location>
        <begin position="776"/>
        <end position="870"/>
    </location>
</feature>
<sequence>MAQPTDWKSSQFYRPPTVDGMKELNALIDCPQKLTGIAGLDRHWQSALLSLQAHGSHNDGGHLETYDGFHALTDMHYSTGFSKVQKATQDDRLNNWCSRATHTDNILNCIFDLCTVLDRLTGGSTIVLHHPGATSPNADVVPESLKAEVYVNPRVLTEHHELHPVLTQITQIFIANYATPLAHAFAVIRSRKWGNSNTPQTPSKGKGTPSKGKGKNNIIMPLAPSPVFPNSAHFTFHRHPAGSLESILNSSSHILSYAPSYDGHITWDLTQIQIEPARIVRTSGSGSASTYSGSHQEPSRAEHVGTGNTHKDTRESVVHINEPKTSRTEQQSLYSPITIYNSSGSDDDCDSPQKYPPVTPMSTRSVRSQAVSFGLPALLTIPTHSISEPQAQDILMLVPFGKRTEAALEELGYPDTLHSICASIQNQYLAKQWVTKLQELAKVPQEHVKAISIESNANKGTMEKSNVSDLVKEASDYHELTDQQKKQLISEFDKVKKGAQDRPPNITAHTRAAECAHSFQFVREELEALNKRVGAEAFVIMVHGVSDFAMAPKAFFTSSATEQFVHLYLRKDIAKMATDFESTVLANGLVINTAANHRERVAKAKTAIRIGLCTSLCDVTDDPSATVEFTWYNDLVREYHVKLVGWNHPQWANPSDLKMAHIKNGEKLTPELKPPTTCDSLPSQTQATTCDSLPSQTPATTQDSLPSQTLATMQDSLPSQTPAMMQDSLSSQTTRTSLITDDMVDPALRALNNPSTTPVEHLPSQPDSALATVHLPSSQPQAHATTPLPSTNEDALVSRTNSGCKRPVDDTAPSEGQRPKRARKLTEKAQLLGGLGSDSREENKVQRKAKDGWQTKKGEAVIDSNQENDT</sequence>
<feature type="compositionally biased region" description="Basic and acidic residues" evidence="1">
    <location>
        <begin position="297"/>
        <end position="315"/>
    </location>
</feature>
<feature type="compositionally biased region" description="Low complexity" evidence="1">
    <location>
        <begin position="201"/>
        <end position="211"/>
    </location>
</feature>